<dbReference type="AlphaFoldDB" id="A0A2D0K7W8"/>
<keyword evidence="1" id="KW-0472">Membrane</keyword>
<accession>A0A2D0K7W8</accession>
<keyword evidence="3" id="KW-1185">Reference proteome</keyword>
<name>A0A2D0K7W8_9GAMM</name>
<keyword evidence="1" id="KW-1133">Transmembrane helix</keyword>
<reference evidence="2 3" key="1">
    <citation type="journal article" date="2017" name="Nat. Microbiol.">
        <title>Natural product diversity associated with the nematode symbionts Photorhabdus and Xenorhabdus.</title>
        <authorList>
            <person name="Tobias N.J."/>
            <person name="Wolff H."/>
            <person name="Djahanschiri B."/>
            <person name="Grundmann F."/>
            <person name="Kronenwerth M."/>
            <person name="Shi Y.M."/>
            <person name="Simonyi S."/>
            <person name="Grun P."/>
            <person name="Shapiro-Ilan D."/>
            <person name="Pidot S.J."/>
            <person name="Stinear T.P."/>
            <person name="Ebersberger I."/>
            <person name="Bode H.B."/>
        </authorList>
    </citation>
    <scope>NUCLEOTIDE SEQUENCE [LARGE SCALE GENOMIC DNA]</scope>
    <source>
        <strain evidence="2 3">DSM 17904</strain>
    </source>
</reference>
<gene>
    <name evidence="2" type="ORF">Xsto_04054</name>
</gene>
<sequence length="46" mass="5416">MLPLRSHRVPYAYELAAFLFATVEISLWLMYVLDKSHKLIAFQYVA</sequence>
<evidence type="ECO:0000313" key="3">
    <source>
        <dbReference type="Proteomes" id="UP000222366"/>
    </source>
</evidence>
<comment type="caution">
    <text evidence="2">The sequence shown here is derived from an EMBL/GenBank/DDBJ whole genome shotgun (WGS) entry which is preliminary data.</text>
</comment>
<evidence type="ECO:0000313" key="2">
    <source>
        <dbReference type="EMBL" id="PHM59473.1"/>
    </source>
</evidence>
<feature type="transmembrane region" description="Helical" evidence="1">
    <location>
        <begin position="12"/>
        <end position="33"/>
    </location>
</feature>
<organism evidence="2 3">
    <name type="scientific">Xenorhabdus stockiae</name>
    <dbReference type="NCBI Taxonomy" id="351614"/>
    <lineage>
        <taxon>Bacteria</taxon>
        <taxon>Pseudomonadati</taxon>
        <taxon>Pseudomonadota</taxon>
        <taxon>Gammaproteobacteria</taxon>
        <taxon>Enterobacterales</taxon>
        <taxon>Morganellaceae</taxon>
        <taxon>Xenorhabdus</taxon>
    </lineage>
</organism>
<dbReference type="Proteomes" id="UP000222366">
    <property type="component" value="Unassembled WGS sequence"/>
</dbReference>
<dbReference type="EMBL" id="NJAJ01000086">
    <property type="protein sequence ID" value="PHM59473.1"/>
    <property type="molecule type" value="Genomic_DNA"/>
</dbReference>
<evidence type="ECO:0000256" key="1">
    <source>
        <dbReference type="SAM" id="Phobius"/>
    </source>
</evidence>
<protein>
    <submittedName>
        <fullName evidence="2">Uncharacterized protein</fullName>
    </submittedName>
</protein>
<keyword evidence="1" id="KW-0812">Transmembrane</keyword>
<proteinExistence type="predicted"/>